<dbReference type="PROSITE" id="PS50948">
    <property type="entry name" value="PAN"/>
    <property type="match status" value="1"/>
</dbReference>
<dbReference type="InterPro" id="IPR035446">
    <property type="entry name" value="SLSG/EP1"/>
</dbReference>
<dbReference type="InterPro" id="IPR003609">
    <property type="entry name" value="Pan_app"/>
</dbReference>
<dbReference type="FunFam" id="2.90.10.10:FF:000001">
    <property type="entry name" value="G-type lectin S-receptor-like serine/threonine-protein kinase"/>
    <property type="match status" value="1"/>
</dbReference>
<comment type="caution">
    <text evidence="10">The sequence shown here is derived from an EMBL/GenBank/DDBJ whole genome shotgun (WGS) entry which is preliminary data.</text>
</comment>
<protein>
    <submittedName>
        <fullName evidence="10">Uncharacterized protein</fullName>
    </submittedName>
</protein>
<reference evidence="10 11" key="1">
    <citation type="journal article" date="2021" name="Commun. Biol.">
        <title>The genome of Shorea leprosula (Dipterocarpaceae) highlights the ecological relevance of drought in aseasonal tropical rainforests.</title>
        <authorList>
            <person name="Ng K.K.S."/>
            <person name="Kobayashi M.J."/>
            <person name="Fawcett J.A."/>
            <person name="Hatakeyama M."/>
            <person name="Paape T."/>
            <person name="Ng C.H."/>
            <person name="Ang C.C."/>
            <person name="Tnah L.H."/>
            <person name="Lee C.T."/>
            <person name="Nishiyama T."/>
            <person name="Sese J."/>
            <person name="O'Brien M.J."/>
            <person name="Copetti D."/>
            <person name="Mohd Noor M.I."/>
            <person name="Ong R.C."/>
            <person name="Putra M."/>
            <person name="Sireger I.Z."/>
            <person name="Indrioko S."/>
            <person name="Kosugi Y."/>
            <person name="Izuno A."/>
            <person name="Isagi Y."/>
            <person name="Lee S.L."/>
            <person name="Shimizu K.K."/>
        </authorList>
    </citation>
    <scope>NUCLEOTIDE SEQUENCE [LARGE SCALE GENOMIC DNA]</scope>
    <source>
        <strain evidence="10">214</strain>
    </source>
</reference>
<keyword evidence="5" id="KW-0675">Receptor</keyword>
<evidence type="ECO:0000259" key="9">
    <source>
        <dbReference type="PROSITE" id="PS50948"/>
    </source>
</evidence>
<keyword evidence="2" id="KW-0597">Phosphoprotein</keyword>
<feature type="signal peptide" evidence="7">
    <location>
        <begin position="1"/>
        <end position="23"/>
    </location>
</feature>
<comment type="function">
    <text evidence="1">Involved in sporophytic self-incompatibility system (the inability of flowering plants to achieve self-fertilization).</text>
</comment>
<dbReference type="CDD" id="cd01098">
    <property type="entry name" value="PAN_AP_plant"/>
    <property type="match status" value="1"/>
</dbReference>
<feature type="domain" description="Apple" evidence="9">
    <location>
        <begin position="341"/>
        <end position="422"/>
    </location>
</feature>
<dbReference type="SMART" id="SM00473">
    <property type="entry name" value="PAN_AP"/>
    <property type="match status" value="1"/>
</dbReference>
<dbReference type="FunFam" id="3.50.4.10:FF:000002">
    <property type="entry name" value="G-type lectin S-receptor-like serine/threonine-protein kinase"/>
    <property type="match status" value="1"/>
</dbReference>
<evidence type="ECO:0000259" key="8">
    <source>
        <dbReference type="PROSITE" id="PS50927"/>
    </source>
</evidence>
<keyword evidence="6" id="KW-0325">Glycoprotein</keyword>
<dbReference type="PIRSF" id="PIRSF002686">
    <property type="entry name" value="SLG"/>
    <property type="match status" value="1"/>
</dbReference>
<evidence type="ECO:0000256" key="5">
    <source>
        <dbReference type="ARBA" id="ARBA00023170"/>
    </source>
</evidence>
<dbReference type="EMBL" id="BPVZ01000159">
    <property type="protein sequence ID" value="GKV42588.1"/>
    <property type="molecule type" value="Genomic_DNA"/>
</dbReference>
<proteinExistence type="predicted"/>
<dbReference type="InterPro" id="IPR000858">
    <property type="entry name" value="S_locus_glycoprot_dom"/>
</dbReference>
<evidence type="ECO:0000256" key="4">
    <source>
        <dbReference type="ARBA" id="ARBA00023157"/>
    </source>
</evidence>
<organism evidence="10 11">
    <name type="scientific">Rubroshorea leprosula</name>
    <dbReference type="NCBI Taxonomy" id="152421"/>
    <lineage>
        <taxon>Eukaryota</taxon>
        <taxon>Viridiplantae</taxon>
        <taxon>Streptophyta</taxon>
        <taxon>Embryophyta</taxon>
        <taxon>Tracheophyta</taxon>
        <taxon>Spermatophyta</taxon>
        <taxon>Magnoliopsida</taxon>
        <taxon>eudicotyledons</taxon>
        <taxon>Gunneridae</taxon>
        <taxon>Pentapetalae</taxon>
        <taxon>rosids</taxon>
        <taxon>malvids</taxon>
        <taxon>Malvales</taxon>
        <taxon>Dipterocarpaceae</taxon>
        <taxon>Rubroshorea</taxon>
    </lineage>
</organism>
<evidence type="ECO:0000256" key="2">
    <source>
        <dbReference type="ARBA" id="ARBA00022553"/>
    </source>
</evidence>
<dbReference type="Pfam" id="PF00954">
    <property type="entry name" value="S_locus_glycop"/>
    <property type="match status" value="1"/>
</dbReference>
<dbReference type="Pfam" id="PF08276">
    <property type="entry name" value="PAN_2"/>
    <property type="match status" value="1"/>
</dbReference>
<dbReference type="SMART" id="SM00108">
    <property type="entry name" value="B_lectin"/>
    <property type="match status" value="1"/>
</dbReference>
<name>A0AAV5M0V0_9ROSI</name>
<evidence type="ECO:0000256" key="1">
    <source>
        <dbReference type="ARBA" id="ARBA00003061"/>
    </source>
</evidence>
<dbReference type="GO" id="GO:0048544">
    <property type="term" value="P:recognition of pollen"/>
    <property type="evidence" value="ECO:0007669"/>
    <property type="project" value="InterPro"/>
</dbReference>
<dbReference type="Proteomes" id="UP001054252">
    <property type="component" value="Unassembled WGS sequence"/>
</dbReference>
<gene>
    <name evidence="10" type="ORF">SLEP1_g49971</name>
</gene>
<dbReference type="Gene3D" id="2.90.10.10">
    <property type="entry name" value="Bulb-type lectin domain"/>
    <property type="match status" value="1"/>
</dbReference>
<dbReference type="CDD" id="cd00028">
    <property type="entry name" value="B_lectin"/>
    <property type="match status" value="1"/>
</dbReference>
<feature type="chain" id="PRO_5043630021" evidence="7">
    <location>
        <begin position="24"/>
        <end position="456"/>
    </location>
</feature>
<dbReference type="SUPFAM" id="SSF51110">
    <property type="entry name" value="alpha-D-mannose-specific plant lectins"/>
    <property type="match status" value="1"/>
</dbReference>
<evidence type="ECO:0000313" key="10">
    <source>
        <dbReference type="EMBL" id="GKV42588.1"/>
    </source>
</evidence>
<dbReference type="InterPro" id="IPR001480">
    <property type="entry name" value="Bulb-type_lectin_dom"/>
</dbReference>
<dbReference type="PROSITE" id="PS50927">
    <property type="entry name" value="BULB_LECTIN"/>
    <property type="match status" value="1"/>
</dbReference>
<keyword evidence="11" id="KW-1185">Reference proteome</keyword>
<evidence type="ECO:0000256" key="6">
    <source>
        <dbReference type="ARBA" id="ARBA00023180"/>
    </source>
</evidence>
<keyword evidence="3 7" id="KW-0732">Signal</keyword>
<evidence type="ECO:0000256" key="7">
    <source>
        <dbReference type="SAM" id="SignalP"/>
    </source>
</evidence>
<evidence type="ECO:0000256" key="3">
    <source>
        <dbReference type="ARBA" id="ARBA00022729"/>
    </source>
</evidence>
<dbReference type="Pfam" id="PF01453">
    <property type="entry name" value="B_lectin"/>
    <property type="match status" value="1"/>
</dbReference>
<dbReference type="AlphaFoldDB" id="A0AAV5M0V0"/>
<dbReference type="Gene3D" id="3.50.4.10">
    <property type="entry name" value="Hepatocyte Growth Factor"/>
    <property type="match status" value="1"/>
</dbReference>
<dbReference type="InterPro" id="IPR036426">
    <property type="entry name" value="Bulb-type_lectin_dom_sf"/>
</dbReference>
<sequence length="456" mass="50980">MDVFTLIAFVSTCFLIFLKASTAIDSISPSEPLPDGKTLVSNDGSFELGFFHPGSSGNRYLGIWYKNIPVRTVVWVANRVNPINDSSGMLMVTTTGDLQLLSQNITVVWSANSKKGAQNPILQLLNSGNLVLIDDRDGNSGAYLWQSFDYPSDTLLPGMKIGWDLRTGLDRRLLAWKNSDDPSPGDFTLEIELQGNPEAVLWKGSQKYYRSGPWNGLRFSGSRFVGPDNLVFSIEFVSNEEEVYYMFSLKNKPMLSRIVLNQTDYTGQRYTWNEETRTWKLYSYVPNDNCDNYGLCGAYGNCDSGQAPACQCLKGFKPKSPDGWSSGEWSQGCVRNKPLNCQAGDGFIQFERLKLPDATHSWVNKTMSLKECRHKCFQNCSCMAYTSLDIRGRGSGCAIWFGDLVDIRQFQSAGQDLFIRMSALELGMNIPFIHVSSLANLNISLKLNLVGSRKIK</sequence>
<keyword evidence="4" id="KW-1015">Disulfide bond</keyword>
<feature type="domain" description="Bulb-type lectin" evidence="8">
    <location>
        <begin position="24"/>
        <end position="145"/>
    </location>
</feature>
<dbReference type="PANTHER" id="PTHR32444:SF234">
    <property type="entry name" value="RECEPTOR-LIKE SERINE_THREONINE-PROTEIN KINASE"/>
    <property type="match status" value="1"/>
</dbReference>
<dbReference type="PANTHER" id="PTHR32444">
    <property type="entry name" value="BULB-TYPE LECTIN DOMAIN-CONTAINING PROTEIN"/>
    <property type="match status" value="1"/>
</dbReference>
<evidence type="ECO:0000313" key="11">
    <source>
        <dbReference type="Proteomes" id="UP001054252"/>
    </source>
</evidence>
<accession>A0AAV5M0V0</accession>